<evidence type="ECO:0000313" key="10">
    <source>
        <dbReference type="Proteomes" id="UP000030787"/>
    </source>
</evidence>
<keyword evidence="6 7" id="KW-0472">Membrane</keyword>
<feature type="transmembrane region" description="Helical" evidence="7">
    <location>
        <begin position="271"/>
        <end position="290"/>
    </location>
</feature>
<dbReference type="Pfam" id="PF00999">
    <property type="entry name" value="Na_H_Exchanger"/>
    <property type="match status" value="1"/>
</dbReference>
<sequence length="578" mass="62621">MTILLLVAGACSVIFKKLKMPPIIGYIVAGIIIGYLLFNGYIFQDQKEIANMEENVKLLANMGLVLLMFVVGMELNLKKLKKSGAFAIMVALIQIPLMVAGGYLFGILMGWGMIHAILFGAIISGSSTAVVTIVLKEQGKLSKEDIESIVLITVIEDVAQVIILSMATPLLIGGSMELDSVVWMIIIILTFMSAAVVIGIITVPRALEWIASKMPDEVLLVTALGICFAMALLSVVIGMSMAIGAFLMGVVVSQSSSRTTIEHDITPMKDIFMAMFFISVGLQITPGGIINNIVMVVTIFAIYTILKTGSVFFAYFVGNKTLRVGFISAVSLVAMGEFAFIIAYAGLEAGVLSNDFYTAVVSAALVSMVALPILSHNATKICDYAGTHAPKSVLSAANRVETFRNDQYARLTLTSKHTASKFKEKVVYAYAFILLLAVIEAIFFFFSTDLAEFINRNTVSMITLDISYTIVLMVNFVIVAVILYKVVRNLKFVGKVLLDAERKAGVLSKPKRATLKVQKAFIRVNNWALALVVTFIIIVLVPNGAGIIEHIFAMLGGMGLIGIFYAYKQITTPTGGKR</sequence>
<dbReference type="RefSeq" id="WP_048111506.1">
    <property type="nucleotide sequence ID" value="NZ_CP010070.1"/>
</dbReference>
<proteinExistence type="inferred from homology"/>
<evidence type="ECO:0000256" key="4">
    <source>
        <dbReference type="ARBA" id="ARBA00022692"/>
    </source>
</evidence>
<feature type="transmembrane region" description="Helical" evidence="7">
    <location>
        <begin position="426"/>
        <end position="446"/>
    </location>
</feature>
<accession>A0A0A7LAR2</accession>
<evidence type="ECO:0000256" key="1">
    <source>
        <dbReference type="ARBA" id="ARBA00004141"/>
    </source>
</evidence>
<keyword evidence="3" id="KW-0813">Transport</keyword>
<dbReference type="HOGENOM" id="CLU_471449_0_0_2"/>
<dbReference type="STRING" id="1577791.Mpt1_c02540"/>
<protein>
    <submittedName>
        <fullName evidence="9">KefB1 protein</fullName>
    </submittedName>
</protein>
<feature type="domain" description="Cation/H+ exchanger transmembrane" evidence="8">
    <location>
        <begin position="5"/>
        <end position="369"/>
    </location>
</feature>
<dbReference type="Gene3D" id="1.20.1530.20">
    <property type="match status" value="1"/>
</dbReference>
<feature type="transmembrane region" description="Helical" evidence="7">
    <location>
        <begin position="520"/>
        <end position="541"/>
    </location>
</feature>
<dbReference type="PANTHER" id="PTHR42751">
    <property type="entry name" value="SODIUM/HYDROGEN EXCHANGER FAMILY/TRKA DOMAIN PROTEIN"/>
    <property type="match status" value="1"/>
</dbReference>
<reference evidence="9 10" key="1">
    <citation type="journal article" date="2014" name="Appl. Environ. Microbiol.">
        <title>Comparative Genome Analysis of 'Candidatus Methanoplasma termitum' Indicates a New Mode of Energy Metabolism in the Seventh Order of Methanogens.</title>
        <authorList>
            <person name="Lang K."/>
            <person name="Schuldes J."/>
            <person name="Klingl A."/>
            <person name="Poehlein A."/>
            <person name="Daniel R."/>
            <person name="Brune A."/>
        </authorList>
    </citation>
    <scope>NUCLEOTIDE SEQUENCE [LARGE SCALE GENOMIC DNA]</scope>
    <source>
        <strain evidence="10">Mpt1</strain>
    </source>
</reference>
<feature type="transmembrane region" description="Helical" evidence="7">
    <location>
        <begin position="58"/>
        <end position="77"/>
    </location>
</feature>
<dbReference type="GO" id="GO:1902600">
    <property type="term" value="P:proton transmembrane transport"/>
    <property type="evidence" value="ECO:0007669"/>
    <property type="project" value="InterPro"/>
</dbReference>
<gene>
    <name evidence="9" type="primary">kefB1</name>
    <name evidence="9" type="ORF">Mpt1_c02540</name>
</gene>
<dbReference type="AlphaFoldDB" id="A0A0A7LAR2"/>
<feature type="transmembrane region" description="Helical" evidence="7">
    <location>
        <begin position="181"/>
        <end position="203"/>
    </location>
</feature>
<evidence type="ECO:0000313" key="9">
    <source>
        <dbReference type="EMBL" id="AIZ56154.1"/>
    </source>
</evidence>
<feature type="transmembrane region" description="Helical" evidence="7">
    <location>
        <begin position="296"/>
        <end position="317"/>
    </location>
</feature>
<dbReference type="GeneID" id="24817927"/>
<feature type="transmembrane region" description="Helical" evidence="7">
    <location>
        <begin position="324"/>
        <end position="344"/>
    </location>
</feature>
<feature type="transmembrane region" description="Helical" evidence="7">
    <location>
        <begin position="111"/>
        <end position="135"/>
    </location>
</feature>
<feature type="transmembrane region" description="Helical" evidence="7">
    <location>
        <begin position="84"/>
        <end position="105"/>
    </location>
</feature>
<dbReference type="InterPro" id="IPR006153">
    <property type="entry name" value="Cation/H_exchanger_TM"/>
</dbReference>
<name>A0A0A7LAR2_9ARCH</name>
<dbReference type="InterPro" id="IPR038770">
    <property type="entry name" value="Na+/solute_symporter_sf"/>
</dbReference>
<keyword evidence="4 7" id="KW-0812">Transmembrane</keyword>
<feature type="transmembrane region" description="Helical" evidence="7">
    <location>
        <begin position="23"/>
        <end position="43"/>
    </location>
</feature>
<feature type="transmembrane region" description="Helical" evidence="7">
    <location>
        <begin position="223"/>
        <end position="250"/>
    </location>
</feature>
<evidence type="ECO:0000256" key="6">
    <source>
        <dbReference type="ARBA" id="ARBA00023136"/>
    </source>
</evidence>
<comment type="subcellular location">
    <subcellularLocation>
        <location evidence="1">Membrane</location>
        <topology evidence="1">Multi-pass membrane protein</topology>
    </subcellularLocation>
</comment>
<keyword evidence="10" id="KW-1185">Reference proteome</keyword>
<evidence type="ECO:0000256" key="5">
    <source>
        <dbReference type="ARBA" id="ARBA00022989"/>
    </source>
</evidence>
<feature type="transmembrane region" description="Helical" evidence="7">
    <location>
        <begin position="547"/>
        <end position="567"/>
    </location>
</feature>
<keyword evidence="5 7" id="KW-1133">Transmembrane helix</keyword>
<feature type="transmembrane region" description="Helical" evidence="7">
    <location>
        <begin position="356"/>
        <end position="374"/>
    </location>
</feature>
<dbReference type="PANTHER" id="PTHR42751:SF3">
    <property type="entry name" value="SODIUM_GLUTAMATE SYMPORTER"/>
    <property type="match status" value="1"/>
</dbReference>
<evidence type="ECO:0000256" key="2">
    <source>
        <dbReference type="ARBA" id="ARBA00005551"/>
    </source>
</evidence>
<feature type="transmembrane region" description="Helical" evidence="7">
    <location>
        <begin position="466"/>
        <end position="487"/>
    </location>
</feature>
<dbReference type="Proteomes" id="UP000030787">
    <property type="component" value="Chromosome"/>
</dbReference>
<organism evidence="9 10">
    <name type="scientific">Candidatus Methanoplasma termitum</name>
    <dbReference type="NCBI Taxonomy" id="1577791"/>
    <lineage>
        <taxon>Archaea</taxon>
        <taxon>Methanobacteriati</taxon>
        <taxon>Thermoplasmatota</taxon>
        <taxon>Thermoplasmata</taxon>
        <taxon>Methanomassiliicoccales</taxon>
        <taxon>Methanomassiliicoccaceae</taxon>
        <taxon>Candidatus Methanoplasma</taxon>
    </lineage>
</organism>
<dbReference type="GO" id="GO:0015297">
    <property type="term" value="F:antiporter activity"/>
    <property type="evidence" value="ECO:0007669"/>
    <property type="project" value="InterPro"/>
</dbReference>
<evidence type="ECO:0000256" key="3">
    <source>
        <dbReference type="ARBA" id="ARBA00022448"/>
    </source>
</evidence>
<evidence type="ECO:0000259" key="8">
    <source>
        <dbReference type="Pfam" id="PF00999"/>
    </source>
</evidence>
<evidence type="ECO:0000256" key="7">
    <source>
        <dbReference type="SAM" id="Phobius"/>
    </source>
</evidence>
<comment type="similarity">
    <text evidence="2">Belongs to the monovalent cation:proton antiporter 2 (CPA2) transporter (TC 2.A.37) family.</text>
</comment>
<dbReference type="OrthoDB" id="43518at2157"/>
<dbReference type="GO" id="GO:0016020">
    <property type="term" value="C:membrane"/>
    <property type="evidence" value="ECO:0007669"/>
    <property type="project" value="UniProtKB-SubCell"/>
</dbReference>
<dbReference type="EMBL" id="CP010070">
    <property type="protein sequence ID" value="AIZ56154.1"/>
    <property type="molecule type" value="Genomic_DNA"/>
</dbReference>
<dbReference type="KEGG" id="mear:Mpt1_c02540"/>